<accession>A0A963Z1Z6</accession>
<keyword evidence="3" id="KW-1185">Reference proteome</keyword>
<evidence type="ECO:0000313" key="2">
    <source>
        <dbReference type="EMBL" id="MCB8881377.1"/>
    </source>
</evidence>
<dbReference type="PANTHER" id="PTHR18964">
    <property type="entry name" value="ROK (REPRESSOR, ORF, KINASE) FAMILY"/>
    <property type="match status" value="1"/>
</dbReference>
<comment type="caution">
    <text evidence="2">The sequence shown here is derived from an EMBL/GenBank/DDBJ whole genome shotgun (WGS) entry which is preliminary data.</text>
</comment>
<dbReference type="InterPro" id="IPR000600">
    <property type="entry name" value="ROK"/>
</dbReference>
<dbReference type="InterPro" id="IPR043129">
    <property type="entry name" value="ATPase_NBD"/>
</dbReference>
<organism evidence="2 3">
    <name type="scientific">Acidisoma cellulosilyticum</name>
    <dbReference type="NCBI Taxonomy" id="2802395"/>
    <lineage>
        <taxon>Bacteria</taxon>
        <taxon>Pseudomonadati</taxon>
        <taxon>Pseudomonadota</taxon>
        <taxon>Alphaproteobacteria</taxon>
        <taxon>Acetobacterales</taxon>
        <taxon>Acidocellaceae</taxon>
        <taxon>Acidisoma</taxon>
    </lineage>
</organism>
<protein>
    <submittedName>
        <fullName evidence="2">ROK family protein</fullName>
    </submittedName>
</protein>
<dbReference type="Pfam" id="PF00480">
    <property type="entry name" value="ROK"/>
    <property type="match status" value="1"/>
</dbReference>
<dbReference type="AlphaFoldDB" id="A0A963Z1Z6"/>
<dbReference type="PROSITE" id="PS01125">
    <property type="entry name" value="ROK"/>
    <property type="match status" value="1"/>
</dbReference>
<dbReference type="EMBL" id="JAESVA010000004">
    <property type="protein sequence ID" value="MCB8881377.1"/>
    <property type="molecule type" value="Genomic_DNA"/>
</dbReference>
<gene>
    <name evidence="2" type="ORF">ACELLULO517_14100</name>
</gene>
<dbReference type="InterPro" id="IPR049874">
    <property type="entry name" value="ROK_cs"/>
</dbReference>
<sequence length="303" mass="31323">MQVVAGVDLGGTGCRFVIYGDGQLLAATKTLTRQLAEGSEATRIANLARTIRAIVPSGAELAGVGLGASGPVDCVQGVIHNPDTLPGFSGFPIGAGLARGLGVPVVLDNDAVVAAIGEQRMGAGKSARRMLMITLGTGIGVAFVVDGSPFRGPGGLHPEAGHIPILDSAQPCYCGAFGCWEQLASRAALQDRLRPHLPGVADLHLIAEATSQSDKPAIGQIFMDYGRLVGRGLSVHHALYMPERTIIGGSVAPYFELFRPGIMAQLTIANKLAACVELLPATLGDEAGAIGAAFMVERYLDHP</sequence>
<dbReference type="Proteomes" id="UP000721844">
    <property type="component" value="Unassembled WGS sequence"/>
</dbReference>
<comment type="similarity">
    <text evidence="1">Belongs to the ROK (NagC/XylR) family.</text>
</comment>
<dbReference type="Gene3D" id="3.30.420.40">
    <property type="match status" value="2"/>
</dbReference>
<evidence type="ECO:0000313" key="3">
    <source>
        <dbReference type="Proteomes" id="UP000721844"/>
    </source>
</evidence>
<dbReference type="RefSeq" id="WP_227308048.1">
    <property type="nucleotide sequence ID" value="NZ_JAESVA010000004.1"/>
</dbReference>
<proteinExistence type="inferred from homology"/>
<evidence type="ECO:0000256" key="1">
    <source>
        <dbReference type="ARBA" id="ARBA00006479"/>
    </source>
</evidence>
<dbReference type="SUPFAM" id="SSF53067">
    <property type="entry name" value="Actin-like ATPase domain"/>
    <property type="match status" value="1"/>
</dbReference>
<name>A0A963Z1Z6_9PROT</name>
<dbReference type="PANTHER" id="PTHR18964:SF149">
    <property type="entry name" value="BIFUNCTIONAL UDP-N-ACETYLGLUCOSAMINE 2-EPIMERASE_N-ACETYLMANNOSAMINE KINASE"/>
    <property type="match status" value="1"/>
</dbReference>
<reference evidence="2 3" key="1">
    <citation type="journal article" date="2021" name="Microorganisms">
        <title>Acidisoma silvae sp. nov. and Acidisomacellulosilytica sp. nov., Two Acidophilic Bacteria Isolated from Decaying Wood, Hydrolyzing Cellulose and Producing Poly-3-hydroxybutyrate.</title>
        <authorList>
            <person name="Mieszkin S."/>
            <person name="Pouder E."/>
            <person name="Uroz S."/>
            <person name="Simon-Colin C."/>
            <person name="Alain K."/>
        </authorList>
    </citation>
    <scope>NUCLEOTIDE SEQUENCE [LARGE SCALE GENOMIC DNA]</scope>
    <source>
        <strain evidence="2 3">HW T5.17</strain>
    </source>
</reference>